<evidence type="ECO:0000259" key="2">
    <source>
        <dbReference type="PROSITE" id="PS50878"/>
    </source>
</evidence>
<comment type="caution">
    <text evidence="3">The sequence shown here is derived from an EMBL/GenBank/DDBJ whole genome shotgun (WGS) entry which is preliminary data.</text>
</comment>
<dbReference type="STRING" id="454.Lisr_0995"/>
<dbReference type="PATRIC" id="fig|454.4.peg.1068"/>
<name>A0A0W0W6B1_9GAMM</name>
<dbReference type="Proteomes" id="UP000054761">
    <property type="component" value="Unassembled WGS sequence"/>
</dbReference>
<dbReference type="Pfam" id="PF08388">
    <property type="entry name" value="GIIM"/>
    <property type="match status" value="1"/>
</dbReference>
<dbReference type="NCBIfam" id="TIGR04416">
    <property type="entry name" value="group_II_RT_mat"/>
    <property type="match status" value="1"/>
</dbReference>
<gene>
    <name evidence="3" type="ORF">Lisr_0995</name>
</gene>
<evidence type="ECO:0000256" key="1">
    <source>
        <dbReference type="ARBA" id="ARBA00034120"/>
    </source>
</evidence>
<evidence type="ECO:0000313" key="3">
    <source>
        <dbReference type="EMBL" id="KTD27478.1"/>
    </source>
</evidence>
<dbReference type="PANTHER" id="PTHR34047">
    <property type="entry name" value="NUCLEAR INTRON MATURASE 1, MITOCHONDRIAL-RELATED"/>
    <property type="match status" value="1"/>
</dbReference>
<dbReference type="InterPro" id="IPR043502">
    <property type="entry name" value="DNA/RNA_pol_sf"/>
</dbReference>
<keyword evidence="4" id="KW-1185">Reference proteome</keyword>
<feature type="domain" description="Reverse transcriptase" evidence="2">
    <location>
        <begin position="95"/>
        <end position="334"/>
    </location>
</feature>
<accession>A0A0W0W6B1</accession>
<proteinExistence type="inferred from homology"/>
<evidence type="ECO:0000313" key="4">
    <source>
        <dbReference type="Proteomes" id="UP000054761"/>
    </source>
</evidence>
<dbReference type="EMBL" id="LNYH01000048">
    <property type="protein sequence ID" value="KTD27478.1"/>
    <property type="molecule type" value="Genomic_DNA"/>
</dbReference>
<keyword evidence="3" id="KW-0808">Transferase</keyword>
<dbReference type="PROSITE" id="PS50878">
    <property type="entry name" value="RT_POL"/>
    <property type="match status" value="1"/>
</dbReference>
<keyword evidence="3" id="KW-0548">Nucleotidyltransferase</keyword>
<dbReference type="CDD" id="cd01651">
    <property type="entry name" value="RT_G2_intron"/>
    <property type="match status" value="1"/>
</dbReference>
<dbReference type="InterPro" id="IPR013597">
    <property type="entry name" value="Mat_intron_G2"/>
</dbReference>
<sequence>MTKSKLNDEDAAPTSDIWHPINWHTCHEEVKKLQRRIAKATREKRWRKVKSLQWLLTHSFSAKAIAVKRVTENKGKTTAGVDGKIWSTSKAKSKAITQLKRRGYRPQPLKRVYIPKSNGTRRPLGIPAMKDRAMQALYLLALDPVSETTADGNSYGFRSYRSAQDAISHLFIMLSRKGAAQWVLEGDIKGCFDNISHDWILDNILLDKKILQLWLKAGYVEKGSLFPTYEGTPQGGIISPTLANLVLDGLEKLLAIKFGSLRYDGHSSRTRKHQVHFVRYADDFIITGKSKELLENEVKPLIRSFLAKRGLLLSEQKTKVTHIKEGFDFLGQNVRKYRLGNPNEKLLIKPSVKNVKTFKRKVKSMIIKLRTAKQHEVIGILNPIIQGWANYHRHIVAKETSPK</sequence>
<dbReference type="AlphaFoldDB" id="A0A0W0W6B1"/>
<organism evidence="3 4">
    <name type="scientific">Legionella israelensis</name>
    <dbReference type="NCBI Taxonomy" id="454"/>
    <lineage>
        <taxon>Bacteria</taxon>
        <taxon>Pseudomonadati</taxon>
        <taxon>Pseudomonadota</taxon>
        <taxon>Gammaproteobacteria</taxon>
        <taxon>Legionellales</taxon>
        <taxon>Legionellaceae</taxon>
        <taxon>Legionella</taxon>
    </lineage>
</organism>
<comment type="similarity">
    <text evidence="1">Belongs to the bacterial reverse transcriptase family.</text>
</comment>
<dbReference type="PANTHER" id="PTHR34047:SF10">
    <property type="entry name" value="GROUP II INTRON-ASSOCIATED OPEN READING FRAME"/>
    <property type="match status" value="1"/>
</dbReference>
<dbReference type="SUPFAM" id="SSF56672">
    <property type="entry name" value="DNA/RNA polymerases"/>
    <property type="match status" value="1"/>
</dbReference>
<dbReference type="Pfam" id="PF13655">
    <property type="entry name" value="RVT_N"/>
    <property type="match status" value="1"/>
</dbReference>
<dbReference type="Pfam" id="PF00078">
    <property type="entry name" value="RVT_1"/>
    <property type="match status" value="1"/>
</dbReference>
<protein>
    <submittedName>
        <fullName evidence="3">Reverse transcriptase</fullName>
    </submittedName>
</protein>
<dbReference type="GO" id="GO:0003964">
    <property type="term" value="F:RNA-directed DNA polymerase activity"/>
    <property type="evidence" value="ECO:0007669"/>
    <property type="project" value="UniProtKB-KW"/>
</dbReference>
<dbReference type="InterPro" id="IPR051083">
    <property type="entry name" value="GrpII_Intron_Splice-Mob/Def"/>
</dbReference>
<dbReference type="InterPro" id="IPR000477">
    <property type="entry name" value="RT_dom"/>
</dbReference>
<dbReference type="InterPro" id="IPR030931">
    <property type="entry name" value="Group_II_RT_mat"/>
</dbReference>
<reference evidence="3 4" key="1">
    <citation type="submission" date="2015-11" db="EMBL/GenBank/DDBJ databases">
        <title>Genomic analysis of 38 Legionella species identifies large and diverse effector repertoires.</title>
        <authorList>
            <person name="Burstein D."/>
            <person name="Amaro F."/>
            <person name="Zusman T."/>
            <person name="Lifshitz Z."/>
            <person name="Cohen O."/>
            <person name="Gilbert J.A."/>
            <person name="Pupko T."/>
            <person name="Shuman H.A."/>
            <person name="Segal G."/>
        </authorList>
    </citation>
    <scope>NUCLEOTIDE SEQUENCE [LARGE SCALE GENOMIC DNA]</scope>
    <source>
        <strain evidence="3 4">Bercovier 4</strain>
    </source>
</reference>
<keyword evidence="3" id="KW-0695">RNA-directed DNA polymerase</keyword>
<dbReference type="InterPro" id="IPR025960">
    <property type="entry name" value="RVT_N"/>
</dbReference>